<evidence type="ECO:0000313" key="2">
    <source>
        <dbReference type="Proteomes" id="UP000280497"/>
    </source>
</evidence>
<gene>
    <name evidence="1" type="primary">38</name>
    <name evidence="1" type="ORF">SAMW_38</name>
</gene>
<dbReference type="EMBL" id="MH727560">
    <property type="protein sequence ID" value="AYB70520.1"/>
    <property type="molecule type" value="Genomic_DNA"/>
</dbReference>
<reference evidence="1 2" key="1">
    <citation type="submission" date="2018-08" db="EMBL/GenBank/DDBJ databases">
        <authorList>
            <person name="Pathak A."/>
            <person name="Staton O.A."/>
            <person name="Aldaher A.R."/>
            <person name="Baird K.M."/>
            <person name="Borah A."/>
            <person name="Haggard G.E."/>
            <person name="Meesala S."/>
            <person name="Nealy S.L."/>
            <person name="Ramdas R."/>
            <person name="Rocha M."/>
            <person name="Sristi D."/>
            <person name="Thukral S."/>
            <person name="Walls C.E."/>
            <person name="Waqas M."/>
            <person name="Williams M.R."/>
            <person name="Winters A.K."/>
            <person name="Sahawneh K.J."/>
            <person name="Monti D.L."/>
            <person name="Garlena R.A."/>
            <person name="Russell D.A."/>
            <person name="Pope W.H."/>
            <person name="Jacobs-Sera D."/>
            <person name="Hatfull G.F."/>
        </authorList>
    </citation>
    <scope>NUCLEOTIDE SEQUENCE [LARGE SCALE GENOMIC DNA]</scope>
</reference>
<accession>A0A385UHU0</accession>
<dbReference type="KEGG" id="vg:55003817"/>
<dbReference type="Proteomes" id="UP000280497">
    <property type="component" value="Segment"/>
</dbReference>
<proteinExistence type="predicted"/>
<keyword evidence="2" id="KW-1185">Reference proteome</keyword>
<evidence type="ECO:0000313" key="1">
    <source>
        <dbReference type="EMBL" id="AYB70520.1"/>
    </source>
</evidence>
<dbReference type="GeneID" id="55003817"/>
<protein>
    <submittedName>
        <fullName evidence="1">Uncharacterized protein</fullName>
    </submittedName>
</protein>
<organism evidence="1 2">
    <name type="scientific">Corynebacterium phage SamW</name>
    <dbReference type="NCBI Taxonomy" id="2301601"/>
    <lineage>
        <taxon>Viruses</taxon>
        <taxon>Duplodnaviria</taxon>
        <taxon>Heunggongvirae</taxon>
        <taxon>Uroviricota</taxon>
        <taxon>Caudoviricetes</taxon>
        <taxon>Samwavirus</taxon>
        <taxon>Samwavirus samW</taxon>
    </lineage>
</organism>
<sequence>MTALRDDEHLEYAVFCTNPEDGHDGLCWIADDQQWTPHLGAAQYQANLLGSQYPEHTYRIIARRCSDHYFI</sequence>
<name>A0A385UHU0_9CAUD</name>
<dbReference type="RefSeq" id="YP_009812747.1">
    <property type="nucleotide sequence ID" value="NC_048069.1"/>
</dbReference>